<name>A0ABD3X3X9_SINWO</name>
<evidence type="ECO:0000313" key="2">
    <source>
        <dbReference type="Proteomes" id="UP001634394"/>
    </source>
</evidence>
<sequence>MNIVPDVIKSELFLVPEIDLIGPDASVDPDMLRYYLLYKCHTKLGDEANDQGSFKNLIRVFTQNHLTHIWKVVALNVLGLCYMEKEDYLRSYICFRRAMGIRPMLLVEKWSTFIPWHLAVLAPKSINR</sequence>
<organism evidence="1 2">
    <name type="scientific">Sinanodonta woodiana</name>
    <name type="common">Chinese pond mussel</name>
    <name type="synonym">Anodonta woodiana</name>
    <dbReference type="NCBI Taxonomy" id="1069815"/>
    <lineage>
        <taxon>Eukaryota</taxon>
        <taxon>Metazoa</taxon>
        <taxon>Spiralia</taxon>
        <taxon>Lophotrochozoa</taxon>
        <taxon>Mollusca</taxon>
        <taxon>Bivalvia</taxon>
        <taxon>Autobranchia</taxon>
        <taxon>Heteroconchia</taxon>
        <taxon>Palaeoheterodonta</taxon>
        <taxon>Unionida</taxon>
        <taxon>Unionoidea</taxon>
        <taxon>Unionidae</taxon>
        <taxon>Unioninae</taxon>
        <taxon>Sinanodonta</taxon>
    </lineage>
</organism>
<accession>A0ABD3X3X9</accession>
<keyword evidence="2" id="KW-1185">Reference proteome</keyword>
<gene>
    <name evidence="1" type="ORF">ACJMK2_032664</name>
</gene>
<dbReference type="AlphaFoldDB" id="A0ABD3X3X9"/>
<dbReference type="Proteomes" id="UP001634394">
    <property type="component" value="Unassembled WGS sequence"/>
</dbReference>
<dbReference type="EMBL" id="JBJQND010000004">
    <property type="protein sequence ID" value="KAL3880426.1"/>
    <property type="molecule type" value="Genomic_DNA"/>
</dbReference>
<evidence type="ECO:0000313" key="1">
    <source>
        <dbReference type="EMBL" id="KAL3880426.1"/>
    </source>
</evidence>
<reference evidence="1 2" key="1">
    <citation type="submission" date="2024-11" db="EMBL/GenBank/DDBJ databases">
        <title>Chromosome-level genome assembly of the freshwater bivalve Anodonta woodiana.</title>
        <authorList>
            <person name="Chen X."/>
        </authorList>
    </citation>
    <scope>NUCLEOTIDE SEQUENCE [LARGE SCALE GENOMIC DNA]</scope>
    <source>
        <strain evidence="1">MN2024</strain>
        <tissue evidence="1">Gills</tissue>
    </source>
</reference>
<comment type="caution">
    <text evidence="1">The sequence shown here is derived from an EMBL/GenBank/DDBJ whole genome shotgun (WGS) entry which is preliminary data.</text>
</comment>
<proteinExistence type="predicted"/>
<protein>
    <submittedName>
        <fullName evidence="1">Uncharacterized protein</fullName>
    </submittedName>
</protein>